<keyword evidence="4" id="KW-0597">Phosphoprotein</keyword>
<dbReference type="SUPFAM" id="SSF47384">
    <property type="entry name" value="Homodimeric domain of signal transducing histidine kinase"/>
    <property type="match status" value="1"/>
</dbReference>
<dbReference type="InterPro" id="IPR003594">
    <property type="entry name" value="HATPase_dom"/>
</dbReference>
<feature type="transmembrane region" description="Helical" evidence="10">
    <location>
        <begin position="179"/>
        <end position="205"/>
    </location>
</feature>
<dbReference type="SUPFAM" id="SSF55874">
    <property type="entry name" value="ATPase domain of HSP90 chaperone/DNA topoisomerase II/histidine kinase"/>
    <property type="match status" value="1"/>
</dbReference>
<dbReference type="AlphaFoldDB" id="A0A2W4W1S4"/>
<dbReference type="PANTHER" id="PTHR43711">
    <property type="entry name" value="TWO-COMPONENT HISTIDINE KINASE"/>
    <property type="match status" value="1"/>
</dbReference>
<dbReference type="CDD" id="cd00082">
    <property type="entry name" value="HisKA"/>
    <property type="match status" value="1"/>
</dbReference>
<comment type="similarity">
    <text evidence="2">In the N-terminal section; belongs to the phytochrome family.</text>
</comment>
<evidence type="ECO:0000256" key="4">
    <source>
        <dbReference type="ARBA" id="ARBA00022553"/>
    </source>
</evidence>
<protein>
    <recommendedName>
        <fullName evidence="8">Circadian input-output histidine kinase CikA</fullName>
        <ecNumber evidence="3">2.7.13.3</ecNumber>
    </recommendedName>
</protein>
<reference evidence="12 13" key="1">
    <citation type="submission" date="2018-04" db="EMBL/GenBank/DDBJ databases">
        <authorList>
            <person name="Go L.Y."/>
            <person name="Mitchell J.A."/>
        </authorList>
    </citation>
    <scope>NUCLEOTIDE SEQUENCE [LARGE SCALE GENOMIC DNA]</scope>
    <source>
        <strain evidence="12">ULC066bin1</strain>
    </source>
</reference>
<dbReference type="InterPro" id="IPR036890">
    <property type="entry name" value="HATPase_C_sf"/>
</dbReference>
<evidence type="ECO:0000259" key="11">
    <source>
        <dbReference type="PROSITE" id="PS50109"/>
    </source>
</evidence>
<dbReference type="EC" id="2.7.13.3" evidence="3"/>
<dbReference type="Pfam" id="PF02518">
    <property type="entry name" value="HATPase_c"/>
    <property type="match status" value="1"/>
</dbReference>
<keyword evidence="7" id="KW-0902">Two-component regulatory system</keyword>
<keyword evidence="10" id="KW-1133">Transmembrane helix</keyword>
<evidence type="ECO:0000256" key="6">
    <source>
        <dbReference type="ARBA" id="ARBA00022777"/>
    </source>
</evidence>
<dbReference type="CDD" id="cd16922">
    <property type="entry name" value="HATPase_EvgS-ArcB-TorS-like"/>
    <property type="match status" value="1"/>
</dbReference>
<comment type="catalytic activity">
    <reaction evidence="1">
        <text>ATP + protein L-histidine = ADP + protein N-phospho-L-histidine.</text>
        <dbReference type="EC" id="2.7.13.3"/>
    </reaction>
</comment>
<sequence>MKNSLSKQLLGGFGISLVVVGVSTLWLNYRLLQNNLQEQVRNRAQSIARSLEFATEGLIEYGNVGILQRMVQNYATLPTVIEIAIVAPDGKTIVNQNLDDNVSYAALHPELIPYLEKASTSGLEITVETKINSKVAIVQILPFSSKLFEKSGQRYSNKRGLAITAIDLQQVQQEAWRTFVTSTITMIAGTLAILFLMVSLIQIYVLQPLKKLNAAIKSSETTGNVVLPQSLPSNEISYLANTLVIAISQLQEIEYSKNEELRKINTKLEELSESLELKVIARTAELTATNIELQQAKEIAQEASKTKSSFLANMSHELRTPLNAILGFTQLIIEERNVSSEVEEQLRIVNRSGEHLLDLINSILAISKIESGKQTLNVNSFSLDNLLSSVREIIEFKSKERDLYLEIENLANIQCLIRADELKLRQVLINLLNNAIKFTSVGGVILRVSSMYNNAEQGSNSCDKSVYIYFEVEDTGVGIPQEDLGNIFEAFFQSESGKQLHEGTGLGLAISKQFVRLMGGNISVSSILDKGSIFQFYILAQLVDDEFIDFPTSITVDNLGDKIIDSTTLNNLPSF</sequence>
<keyword evidence="10" id="KW-0472">Membrane</keyword>
<feature type="domain" description="Histidine kinase" evidence="11">
    <location>
        <begin position="313"/>
        <end position="542"/>
    </location>
</feature>
<evidence type="ECO:0000256" key="3">
    <source>
        <dbReference type="ARBA" id="ARBA00012438"/>
    </source>
</evidence>
<dbReference type="InterPro" id="IPR050736">
    <property type="entry name" value="Sensor_HK_Regulatory"/>
</dbReference>
<reference evidence="12 13" key="2">
    <citation type="submission" date="2018-06" db="EMBL/GenBank/DDBJ databases">
        <title>Metagenomic assembly of (sub)arctic Cyanobacteria and their associated microbiome from non-axenic cultures.</title>
        <authorList>
            <person name="Baurain D."/>
        </authorList>
    </citation>
    <scope>NUCLEOTIDE SEQUENCE [LARGE SCALE GENOMIC DNA]</scope>
    <source>
        <strain evidence="12">ULC066bin1</strain>
    </source>
</reference>
<evidence type="ECO:0000256" key="5">
    <source>
        <dbReference type="ARBA" id="ARBA00022679"/>
    </source>
</evidence>
<dbReference type="FunFam" id="3.30.565.10:FF:000010">
    <property type="entry name" value="Sensor histidine kinase RcsC"/>
    <property type="match status" value="1"/>
</dbReference>
<feature type="transmembrane region" description="Helical" evidence="10">
    <location>
        <begin position="12"/>
        <end position="32"/>
    </location>
</feature>
<evidence type="ECO:0000256" key="10">
    <source>
        <dbReference type="SAM" id="Phobius"/>
    </source>
</evidence>
<dbReference type="InterPro" id="IPR005467">
    <property type="entry name" value="His_kinase_dom"/>
</dbReference>
<evidence type="ECO:0000256" key="7">
    <source>
        <dbReference type="ARBA" id="ARBA00023012"/>
    </source>
</evidence>
<keyword evidence="9" id="KW-0175">Coiled coil</keyword>
<keyword evidence="6" id="KW-0418">Kinase</keyword>
<evidence type="ECO:0000313" key="12">
    <source>
        <dbReference type="EMBL" id="PZO39053.1"/>
    </source>
</evidence>
<dbReference type="EMBL" id="QBML01000020">
    <property type="protein sequence ID" value="PZO39053.1"/>
    <property type="molecule type" value="Genomic_DNA"/>
</dbReference>
<dbReference type="InterPro" id="IPR036097">
    <property type="entry name" value="HisK_dim/P_sf"/>
</dbReference>
<comment type="caution">
    <text evidence="12">The sequence shown here is derived from an EMBL/GenBank/DDBJ whole genome shotgun (WGS) entry which is preliminary data.</text>
</comment>
<dbReference type="Gene3D" id="3.30.565.10">
    <property type="entry name" value="Histidine kinase-like ATPase, C-terminal domain"/>
    <property type="match status" value="1"/>
</dbReference>
<dbReference type="InterPro" id="IPR003661">
    <property type="entry name" value="HisK_dim/P_dom"/>
</dbReference>
<dbReference type="PANTHER" id="PTHR43711:SF29">
    <property type="entry name" value="HISTIDINE KINASE"/>
    <property type="match status" value="1"/>
</dbReference>
<dbReference type="Gene3D" id="1.10.287.130">
    <property type="match status" value="1"/>
</dbReference>
<organism evidence="12 13">
    <name type="scientific">Pseudanabaena frigida</name>
    <dbReference type="NCBI Taxonomy" id="945775"/>
    <lineage>
        <taxon>Bacteria</taxon>
        <taxon>Bacillati</taxon>
        <taxon>Cyanobacteriota</taxon>
        <taxon>Cyanophyceae</taxon>
        <taxon>Pseudanabaenales</taxon>
        <taxon>Pseudanabaenaceae</taxon>
        <taxon>Pseudanabaena</taxon>
    </lineage>
</organism>
<keyword evidence="10" id="KW-0812">Transmembrane</keyword>
<dbReference type="PROSITE" id="PS50109">
    <property type="entry name" value="HIS_KIN"/>
    <property type="match status" value="1"/>
</dbReference>
<keyword evidence="5" id="KW-0808">Transferase</keyword>
<dbReference type="Proteomes" id="UP000249467">
    <property type="component" value="Unassembled WGS sequence"/>
</dbReference>
<evidence type="ECO:0000313" key="13">
    <source>
        <dbReference type="Proteomes" id="UP000249467"/>
    </source>
</evidence>
<evidence type="ECO:0000256" key="8">
    <source>
        <dbReference type="ARBA" id="ARBA00074306"/>
    </source>
</evidence>
<evidence type="ECO:0000256" key="2">
    <source>
        <dbReference type="ARBA" id="ARBA00006402"/>
    </source>
</evidence>
<dbReference type="SMART" id="SM00388">
    <property type="entry name" value="HisKA"/>
    <property type="match status" value="1"/>
</dbReference>
<dbReference type="GO" id="GO:0000155">
    <property type="term" value="F:phosphorelay sensor kinase activity"/>
    <property type="evidence" value="ECO:0007669"/>
    <property type="project" value="InterPro"/>
</dbReference>
<feature type="coiled-coil region" evidence="9">
    <location>
        <begin position="258"/>
        <end position="306"/>
    </location>
</feature>
<dbReference type="Pfam" id="PF00512">
    <property type="entry name" value="HisKA"/>
    <property type="match status" value="1"/>
</dbReference>
<gene>
    <name evidence="12" type="ORF">DCF19_15110</name>
</gene>
<dbReference type="PRINTS" id="PR00344">
    <property type="entry name" value="BCTRLSENSOR"/>
</dbReference>
<dbReference type="SMART" id="SM00387">
    <property type="entry name" value="HATPase_c"/>
    <property type="match status" value="1"/>
</dbReference>
<evidence type="ECO:0000256" key="1">
    <source>
        <dbReference type="ARBA" id="ARBA00000085"/>
    </source>
</evidence>
<accession>A0A2W4W1S4</accession>
<evidence type="ECO:0000256" key="9">
    <source>
        <dbReference type="SAM" id="Coils"/>
    </source>
</evidence>
<proteinExistence type="inferred from homology"/>
<name>A0A2W4W1S4_9CYAN</name>
<dbReference type="InterPro" id="IPR004358">
    <property type="entry name" value="Sig_transdc_His_kin-like_C"/>
</dbReference>